<sequence length="273" mass="30037">MSGFKPVSHRHDDALSRVSWETFERLVADHYRGAGFRVEHVGTGGGTNRTDGGIDLKLFRDQEIVLVQCKHWNCWKVPHNDVHQLIGVMHTAGATGAIVVTSGEFTAAAIEAAAKFRHIRLIDGKTIRVMLGPVEEPAMPHASLEDMPAWIRETRRARTSRTNRSPVIAAVGAVVTMAVAMAVLYSYYIREIHVAQVEALRATVARTANEMAQARRAPATLPALTSQRPMSTINERPAIVHDTPMNKADIAAWEAKNAESMRIIEKTTPSLPP</sequence>
<dbReference type="InterPro" id="IPR011856">
    <property type="entry name" value="tRNA_endonuc-like_dom_sf"/>
</dbReference>
<dbReference type="InterPro" id="IPR052906">
    <property type="entry name" value="Type_IV_Methyl-Rstrct_Enzyme"/>
</dbReference>
<evidence type="ECO:0000256" key="1">
    <source>
        <dbReference type="SAM" id="Phobius"/>
    </source>
</evidence>
<evidence type="ECO:0000313" key="4">
    <source>
        <dbReference type="Proteomes" id="UP001237737"/>
    </source>
</evidence>
<feature type="domain" description="Restriction endonuclease type IV Mrr" evidence="2">
    <location>
        <begin position="16"/>
        <end position="130"/>
    </location>
</feature>
<organism evidence="3 4">
    <name type="scientific">Luteibacter jiangsuensis</name>
    <dbReference type="NCBI Taxonomy" id="637577"/>
    <lineage>
        <taxon>Bacteria</taxon>
        <taxon>Pseudomonadati</taxon>
        <taxon>Pseudomonadota</taxon>
        <taxon>Gammaproteobacteria</taxon>
        <taxon>Lysobacterales</taxon>
        <taxon>Rhodanobacteraceae</taxon>
        <taxon>Luteibacter</taxon>
    </lineage>
</organism>
<keyword evidence="1" id="KW-0812">Transmembrane</keyword>
<accession>A0ABT9T4S0</accession>
<keyword evidence="1" id="KW-0472">Membrane</keyword>
<feature type="transmembrane region" description="Helical" evidence="1">
    <location>
        <begin position="165"/>
        <end position="188"/>
    </location>
</feature>
<dbReference type="InterPro" id="IPR007560">
    <property type="entry name" value="Restrct_endonuc_IV_Mrr"/>
</dbReference>
<dbReference type="PANTHER" id="PTHR30015">
    <property type="entry name" value="MRR RESTRICTION SYSTEM PROTEIN"/>
    <property type="match status" value="1"/>
</dbReference>
<evidence type="ECO:0000259" key="2">
    <source>
        <dbReference type="Pfam" id="PF04471"/>
    </source>
</evidence>
<dbReference type="PANTHER" id="PTHR30015:SF7">
    <property type="entry name" value="TYPE IV METHYL-DIRECTED RESTRICTION ENZYME ECOKMRR"/>
    <property type="match status" value="1"/>
</dbReference>
<comment type="caution">
    <text evidence="3">The sequence shown here is derived from an EMBL/GenBank/DDBJ whole genome shotgun (WGS) entry which is preliminary data.</text>
</comment>
<protein>
    <recommendedName>
        <fullName evidence="2">Restriction endonuclease type IV Mrr domain-containing protein</fullName>
    </recommendedName>
</protein>
<dbReference type="SUPFAM" id="SSF52980">
    <property type="entry name" value="Restriction endonuclease-like"/>
    <property type="match status" value="1"/>
</dbReference>
<proteinExistence type="predicted"/>
<reference evidence="3 4" key="1">
    <citation type="submission" date="2023-07" db="EMBL/GenBank/DDBJ databases">
        <title>Sorghum-associated microbial communities from plants grown in Nebraska, USA.</title>
        <authorList>
            <person name="Schachtman D."/>
        </authorList>
    </citation>
    <scope>NUCLEOTIDE SEQUENCE [LARGE SCALE GENOMIC DNA]</scope>
    <source>
        <strain evidence="3 4">CC60</strain>
    </source>
</reference>
<gene>
    <name evidence="3" type="ORF">J2T07_003787</name>
</gene>
<dbReference type="InterPro" id="IPR011335">
    <property type="entry name" value="Restrct_endonuc-II-like"/>
</dbReference>
<keyword evidence="4" id="KW-1185">Reference proteome</keyword>
<dbReference type="RefSeq" id="WP_306852286.1">
    <property type="nucleotide sequence ID" value="NZ_JAUSSK010000006.1"/>
</dbReference>
<keyword evidence="1" id="KW-1133">Transmembrane helix</keyword>
<evidence type="ECO:0000313" key="3">
    <source>
        <dbReference type="EMBL" id="MDQ0011573.1"/>
    </source>
</evidence>
<dbReference type="Gene3D" id="3.40.1350.10">
    <property type="match status" value="1"/>
</dbReference>
<dbReference type="Pfam" id="PF04471">
    <property type="entry name" value="Mrr_cat"/>
    <property type="match status" value="1"/>
</dbReference>
<name>A0ABT9T4S0_9GAMM</name>
<dbReference type="EMBL" id="JAUSSK010000006">
    <property type="protein sequence ID" value="MDQ0011573.1"/>
    <property type="molecule type" value="Genomic_DNA"/>
</dbReference>
<dbReference type="Proteomes" id="UP001237737">
    <property type="component" value="Unassembled WGS sequence"/>
</dbReference>